<comment type="subcellular location">
    <subcellularLocation>
        <location evidence="1">Membrane</location>
        <topology evidence="1">Multi-pass membrane protein</topology>
    </subcellularLocation>
</comment>
<feature type="domain" description="PKD" evidence="6">
    <location>
        <begin position="697"/>
        <end position="768"/>
    </location>
</feature>
<keyword evidence="4" id="KW-1133">Transmembrane helix</keyword>
<sequence length="1111" mass="119778">MCLSLCAHAQIPVDFQFCTGTGELCVTPSDSTYELCLNLKPGFCDSKEYEIRWGDGETERITLTTEKKATHVYDLRQFAKNCSDAEIEYNFNIRAVSCGNDNKGYLLIFKKRPEARPVIDAACAGTTVNISNNSCPTYEIDFLWEFSDGRTSTDTYPSLSFTDPTKTYKVKLTATSKVCGTSTAETEFRLAKPPVPDFKVSGVSVIEKDTVVCLASGGIIDLDGSISQDESGYEWAIEGGKYSYQGNTKPNGAAVKVKLEEAKEYTVTLTVNNSCGNKKITRKYKVISTVAPSITPQPDVCEEITYKVGNPIPGAVYTINGTAFSPSQEIPVKYASAPYIVVAKVQNACGTQIASDTFSVSPAQPVKIVSIPKDTLVCTSSGRILLTANLPGGEWTGDAIETANGQSYFVPKTPGNFTVAYTRGTGKCMMTTSVKVTVEGIEATADNKSICEGTAWIKLSGTPAGGQWTTPSCAGCIKGDTLFTAGLSGNEFDIRYSVASKTGCKAEAQAKVTVGNPKADFSIQDGCAGQAFKPVNTSLRAEAYVWMVNNKVIASDADPELQLPAGRQTITLIARAGACADTISREVTITLPPAKISFTPSATAGCAPLNVSFNINGTAEPGIEYVWKVNGQTVFTGFRLPSRIFENTSRKDSVYQISVASDNACGGQSDTKEITVRPGTQAEIGVDSTMLRCTPASLLFSNRSTGHDKQSPVWSFGDGTTLPSADATVSHIFSTKDSATTYIVRLKVTGECGQDNDSVAIRVYPSTVKALYTISKSEVCPGEIVQFKDASVPKPVRWLWRFGDGTIATTANPSHTFSKSKGEYKVTLIAYTDCGSDSTQLTIRTTEAPTGSFETPALACDNSAVKFANQSAPEYGFVWDFGDGSPPDSLNHSPEHRYPGAGTYQVTLSIFRNTQACKVVAKKAAVTVVSPAKADFGFSGDSLFCAPGPVVIRNRSEQADRYLWYFSDGRTAEAREPALPFEPGIYDVKLVTVKGGVCMDSTERAAAFVVRECQIDIPQAFTPNGDGFGDRYTLFGAGISEISLLRIRNRWGEIVFEMKNVQPGSQQPGESWDGTFGGKEMPADMYVYEADVRYIDQKKSEKLRGNIYLTR</sequence>
<dbReference type="PANTHER" id="PTHR46730">
    <property type="entry name" value="POLYCYSTIN-1"/>
    <property type="match status" value="1"/>
</dbReference>
<dbReference type="SUPFAM" id="SSF49299">
    <property type="entry name" value="PKD domain"/>
    <property type="match status" value="5"/>
</dbReference>
<keyword evidence="3" id="KW-0677">Repeat</keyword>
<proteinExistence type="predicted"/>
<gene>
    <name evidence="7" type="ORF">SAMN04487996_1169</name>
</gene>
<accession>A0A1G7S576</accession>
<dbReference type="STRING" id="659014.SAMN04487996_1169"/>
<evidence type="ECO:0000256" key="3">
    <source>
        <dbReference type="ARBA" id="ARBA00022737"/>
    </source>
</evidence>
<dbReference type="Pfam" id="PF18911">
    <property type="entry name" value="PKD_4"/>
    <property type="match status" value="3"/>
</dbReference>
<dbReference type="Proteomes" id="UP000198748">
    <property type="component" value="Unassembled WGS sequence"/>
</dbReference>
<keyword evidence="5" id="KW-0472">Membrane</keyword>
<dbReference type="InterPro" id="IPR035986">
    <property type="entry name" value="PKD_dom_sf"/>
</dbReference>
<dbReference type="Pfam" id="PF13585">
    <property type="entry name" value="CHU_C"/>
    <property type="match status" value="1"/>
</dbReference>
<dbReference type="GO" id="GO:0006816">
    <property type="term" value="P:calcium ion transport"/>
    <property type="evidence" value="ECO:0007669"/>
    <property type="project" value="TreeGrafter"/>
</dbReference>
<dbReference type="SMART" id="SM00089">
    <property type="entry name" value="PKD"/>
    <property type="match status" value="7"/>
</dbReference>
<dbReference type="InterPro" id="IPR013783">
    <property type="entry name" value="Ig-like_fold"/>
</dbReference>
<evidence type="ECO:0000313" key="8">
    <source>
        <dbReference type="Proteomes" id="UP000198748"/>
    </source>
</evidence>
<dbReference type="GO" id="GO:0005886">
    <property type="term" value="C:plasma membrane"/>
    <property type="evidence" value="ECO:0007669"/>
    <property type="project" value="TreeGrafter"/>
</dbReference>
<evidence type="ECO:0000256" key="2">
    <source>
        <dbReference type="ARBA" id="ARBA00022692"/>
    </source>
</evidence>
<dbReference type="PANTHER" id="PTHR46730:SF4">
    <property type="entry name" value="POLYCYSTIC KIDNEY DISEASE PROTEIN 1-LIKE 1"/>
    <property type="match status" value="1"/>
</dbReference>
<organism evidence="7 8">
    <name type="scientific">Dyadobacter soli</name>
    <dbReference type="NCBI Taxonomy" id="659014"/>
    <lineage>
        <taxon>Bacteria</taxon>
        <taxon>Pseudomonadati</taxon>
        <taxon>Bacteroidota</taxon>
        <taxon>Cytophagia</taxon>
        <taxon>Cytophagales</taxon>
        <taxon>Spirosomataceae</taxon>
        <taxon>Dyadobacter</taxon>
    </lineage>
</organism>
<keyword evidence="8" id="KW-1185">Reference proteome</keyword>
<dbReference type="NCBIfam" id="TIGR04131">
    <property type="entry name" value="Bac_Flav_CTERM"/>
    <property type="match status" value="1"/>
</dbReference>
<feature type="domain" description="PKD" evidence="6">
    <location>
        <begin position="873"/>
        <end position="910"/>
    </location>
</feature>
<keyword evidence="2" id="KW-0812">Transmembrane</keyword>
<dbReference type="InterPro" id="IPR000601">
    <property type="entry name" value="PKD_dom"/>
</dbReference>
<dbReference type="GO" id="GO:0005261">
    <property type="term" value="F:monoatomic cation channel activity"/>
    <property type="evidence" value="ECO:0007669"/>
    <property type="project" value="TreeGrafter"/>
</dbReference>
<reference evidence="8" key="1">
    <citation type="submission" date="2016-10" db="EMBL/GenBank/DDBJ databases">
        <authorList>
            <person name="Varghese N."/>
            <person name="Submissions S."/>
        </authorList>
    </citation>
    <scope>NUCLEOTIDE SEQUENCE [LARGE SCALE GENOMIC DNA]</scope>
    <source>
        <strain evidence="8">DSM 25329</strain>
    </source>
</reference>
<evidence type="ECO:0000256" key="5">
    <source>
        <dbReference type="ARBA" id="ARBA00023136"/>
    </source>
</evidence>
<evidence type="ECO:0000256" key="1">
    <source>
        <dbReference type="ARBA" id="ARBA00004141"/>
    </source>
</evidence>
<dbReference type="Gene3D" id="2.60.40.10">
    <property type="entry name" value="Immunoglobulins"/>
    <property type="match status" value="7"/>
</dbReference>
<dbReference type="EMBL" id="FNAN01000016">
    <property type="protein sequence ID" value="SDG18176.1"/>
    <property type="molecule type" value="Genomic_DNA"/>
</dbReference>
<dbReference type="PROSITE" id="PS50093">
    <property type="entry name" value="PKD"/>
    <property type="match status" value="3"/>
</dbReference>
<evidence type="ECO:0000259" key="6">
    <source>
        <dbReference type="PROSITE" id="PS50093"/>
    </source>
</evidence>
<dbReference type="AlphaFoldDB" id="A0A1G7S576"/>
<feature type="domain" description="PKD" evidence="6">
    <location>
        <begin position="785"/>
        <end position="853"/>
    </location>
</feature>
<name>A0A1G7S576_9BACT</name>
<evidence type="ECO:0000256" key="4">
    <source>
        <dbReference type="ARBA" id="ARBA00022989"/>
    </source>
</evidence>
<protein>
    <submittedName>
        <fullName evidence="7">Gliding motility-associated C-terminal domain-containing protein</fullName>
    </submittedName>
</protein>
<dbReference type="InterPro" id="IPR026341">
    <property type="entry name" value="T9SS_type_B"/>
</dbReference>
<dbReference type="InterPro" id="IPR022409">
    <property type="entry name" value="PKD/Chitinase_dom"/>
</dbReference>
<dbReference type="CDD" id="cd00146">
    <property type="entry name" value="PKD"/>
    <property type="match status" value="3"/>
</dbReference>
<evidence type="ECO:0000313" key="7">
    <source>
        <dbReference type="EMBL" id="SDG18176.1"/>
    </source>
</evidence>